<dbReference type="EMBL" id="HBIO01000032">
    <property type="protein sequence ID" value="CAE0455181.1"/>
    <property type="molecule type" value="Transcribed_RNA"/>
</dbReference>
<reference evidence="1" key="1">
    <citation type="submission" date="2021-01" db="EMBL/GenBank/DDBJ databases">
        <authorList>
            <person name="Corre E."/>
            <person name="Pelletier E."/>
            <person name="Niang G."/>
            <person name="Scheremetjew M."/>
            <person name="Finn R."/>
            <person name="Kale V."/>
            <person name="Holt S."/>
            <person name="Cochrane G."/>
            <person name="Meng A."/>
            <person name="Brown T."/>
            <person name="Cohen L."/>
        </authorList>
    </citation>
    <scope>NUCLEOTIDE SEQUENCE</scope>
    <source>
        <strain evidence="1">MM31A-1</strain>
    </source>
</reference>
<name>A0A7S3PTX1_9STRA</name>
<organism evidence="1">
    <name type="scientific">Chaetoceros debilis</name>
    <dbReference type="NCBI Taxonomy" id="122233"/>
    <lineage>
        <taxon>Eukaryota</taxon>
        <taxon>Sar</taxon>
        <taxon>Stramenopiles</taxon>
        <taxon>Ochrophyta</taxon>
        <taxon>Bacillariophyta</taxon>
        <taxon>Coscinodiscophyceae</taxon>
        <taxon>Chaetocerotophycidae</taxon>
        <taxon>Chaetocerotales</taxon>
        <taxon>Chaetocerotaceae</taxon>
        <taxon>Chaetoceros</taxon>
    </lineage>
</organism>
<evidence type="ECO:0000313" key="1">
    <source>
        <dbReference type="EMBL" id="CAE0455181.1"/>
    </source>
</evidence>
<proteinExistence type="predicted"/>
<sequence>MPGWQPEYGSECVYRTFYEQMIEKMDFVYIVWDVNHGKIHDTFADLFKQKNKARGRDYEIIYNRYDDDHTDMAFLNQQYAKMSDAQEILSVGYTLKVHENSTRYMEDIDKDLAMLRSKILSVNQTVHDNRKIAMKENLLNYRTKITGMQSLRKLKIGDRLIHQDLNIHLKPPRYNILRDVFGIEL</sequence>
<dbReference type="AlphaFoldDB" id="A0A7S3PTX1"/>
<protein>
    <submittedName>
        <fullName evidence="1">Uncharacterized protein</fullName>
    </submittedName>
</protein>
<gene>
    <name evidence="1" type="ORF">CDEB00056_LOCUS22</name>
</gene>
<accession>A0A7S3PTX1</accession>